<dbReference type="RefSeq" id="WP_036781370.1">
    <property type="nucleotide sequence ID" value="NZ_AVBG01000003.1"/>
</dbReference>
<evidence type="ECO:0000313" key="1">
    <source>
        <dbReference type="EMBL" id="KGP92237.1"/>
    </source>
</evidence>
<gene>
    <name evidence="1" type="ORF">N780_01400</name>
</gene>
<dbReference type="Gene3D" id="3.40.50.1240">
    <property type="entry name" value="Phosphoglycerate mutase-like"/>
    <property type="match status" value="1"/>
</dbReference>
<dbReference type="PANTHER" id="PTHR48100">
    <property type="entry name" value="BROAD-SPECIFICITY PHOSPHATASE YOR283W-RELATED"/>
    <property type="match status" value="1"/>
</dbReference>
<dbReference type="InterPro" id="IPR029033">
    <property type="entry name" value="His_PPase_superfam"/>
</dbReference>
<protein>
    <submittedName>
        <fullName evidence="1">Phosphoglycerate mutase</fullName>
    </submittedName>
</protein>
<dbReference type="EMBL" id="AVBG01000003">
    <property type="protein sequence ID" value="KGP92237.1"/>
    <property type="molecule type" value="Genomic_DNA"/>
</dbReference>
<dbReference type="CDD" id="cd07067">
    <property type="entry name" value="HP_PGM_like"/>
    <property type="match status" value="1"/>
</dbReference>
<dbReference type="STRING" id="1385513.N780_01400"/>
<dbReference type="Pfam" id="PF00300">
    <property type="entry name" value="His_Phos_1"/>
    <property type="match status" value="1"/>
</dbReference>
<accession>A0A0A2UVA1</accession>
<keyword evidence="2" id="KW-1185">Reference proteome</keyword>
<sequence>MNKEVYIIRHCKAEGQEPEATLTKEGMVQAQKLQVFFQDKEIDRILTSPYKRAIQSIQPLGREKRLAIEEDARLEERRLSGEPLADWLEKLERTYSDRELTYEGGESSRIASERAMSVFEEVLQGEGKTIILVTHGNLMSLIVGEFDQSFGFEEWKRLSNPDVYRIIPSSRIVERIWGED</sequence>
<evidence type="ECO:0000313" key="2">
    <source>
        <dbReference type="Proteomes" id="UP000030153"/>
    </source>
</evidence>
<dbReference type="InterPro" id="IPR050275">
    <property type="entry name" value="PGM_Phosphatase"/>
</dbReference>
<comment type="caution">
    <text evidence="1">The sequence shown here is derived from an EMBL/GenBank/DDBJ whole genome shotgun (WGS) entry which is preliminary data.</text>
</comment>
<dbReference type="eggNOG" id="COG0406">
    <property type="taxonomic scope" value="Bacteria"/>
</dbReference>
<dbReference type="SUPFAM" id="SSF53254">
    <property type="entry name" value="Phosphoglycerate mutase-like"/>
    <property type="match status" value="1"/>
</dbReference>
<reference evidence="1 2" key="1">
    <citation type="submission" date="2013-08" db="EMBL/GenBank/DDBJ databases">
        <title>Genome of Pontibacillus chungwhensis.</title>
        <authorList>
            <person name="Wang Q."/>
            <person name="Wang G."/>
        </authorList>
    </citation>
    <scope>NUCLEOTIDE SEQUENCE [LARGE SCALE GENOMIC DNA]</scope>
    <source>
        <strain evidence="1 2">BH030062</strain>
    </source>
</reference>
<name>A0A0A2UVA1_9BACI</name>
<organism evidence="1 2">
    <name type="scientific">Pontibacillus chungwhensis BH030062</name>
    <dbReference type="NCBI Taxonomy" id="1385513"/>
    <lineage>
        <taxon>Bacteria</taxon>
        <taxon>Bacillati</taxon>
        <taxon>Bacillota</taxon>
        <taxon>Bacilli</taxon>
        <taxon>Bacillales</taxon>
        <taxon>Bacillaceae</taxon>
        <taxon>Pontibacillus</taxon>
    </lineage>
</organism>
<dbReference type="GO" id="GO:0016791">
    <property type="term" value="F:phosphatase activity"/>
    <property type="evidence" value="ECO:0007669"/>
    <property type="project" value="TreeGrafter"/>
</dbReference>
<dbReference type="AlphaFoldDB" id="A0A0A2UVA1"/>
<dbReference type="SMART" id="SM00855">
    <property type="entry name" value="PGAM"/>
    <property type="match status" value="1"/>
</dbReference>
<dbReference type="Proteomes" id="UP000030153">
    <property type="component" value="Unassembled WGS sequence"/>
</dbReference>
<dbReference type="PANTHER" id="PTHR48100:SF1">
    <property type="entry name" value="HISTIDINE PHOSPHATASE FAMILY PROTEIN-RELATED"/>
    <property type="match status" value="1"/>
</dbReference>
<proteinExistence type="predicted"/>
<dbReference type="GO" id="GO:0005737">
    <property type="term" value="C:cytoplasm"/>
    <property type="evidence" value="ECO:0007669"/>
    <property type="project" value="TreeGrafter"/>
</dbReference>
<dbReference type="OrthoDB" id="512570at2"/>
<dbReference type="InterPro" id="IPR013078">
    <property type="entry name" value="His_Pase_superF_clade-1"/>
</dbReference>